<dbReference type="eggNOG" id="COG0272">
    <property type="taxonomic scope" value="Bacteria"/>
</dbReference>
<reference evidence="2 3" key="1">
    <citation type="submission" date="2014-02" db="EMBL/GenBank/DDBJ databases">
        <title>Draft genome sequence of Lysinibacillus sinduriensis JCM 15800.</title>
        <authorList>
            <person name="Zhang F."/>
            <person name="Wang G."/>
            <person name="Zhang L."/>
        </authorList>
    </citation>
    <scope>NUCLEOTIDE SEQUENCE [LARGE SCALE GENOMIC DNA]</scope>
    <source>
        <strain evidence="2 3">JCM 15800</strain>
    </source>
</reference>
<dbReference type="OrthoDB" id="9803913at2"/>
<dbReference type="SUPFAM" id="SSF52113">
    <property type="entry name" value="BRCT domain"/>
    <property type="match status" value="1"/>
</dbReference>
<dbReference type="Proteomes" id="UP000030408">
    <property type="component" value="Unassembled WGS sequence"/>
</dbReference>
<dbReference type="CDD" id="cd17748">
    <property type="entry name" value="BRCT_DNA_ligase_like"/>
    <property type="match status" value="1"/>
</dbReference>
<keyword evidence="3" id="KW-1185">Reference proteome</keyword>
<dbReference type="InterPro" id="IPR001357">
    <property type="entry name" value="BRCT_dom"/>
</dbReference>
<dbReference type="EMBL" id="JPVO01000042">
    <property type="protein sequence ID" value="KGR76958.1"/>
    <property type="molecule type" value="Genomic_DNA"/>
</dbReference>
<organism evidence="2 3">
    <name type="scientific">Ureibacillus sinduriensis BLB-1 = JCM 15800</name>
    <dbReference type="NCBI Taxonomy" id="1384057"/>
    <lineage>
        <taxon>Bacteria</taxon>
        <taxon>Bacillati</taxon>
        <taxon>Bacillota</taxon>
        <taxon>Bacilli</taxon>
        <taxon>Bacillales</taxon>
        <taxon>Caryophanaceae</taxon>
        <taxon>Ureibacillus</taxon>
    </lineage>
</organism>
<feature type="domain" description="BRCT" evidence="1">
    <location>
        <begin position="19"/>
        <end position="97"/>
    </location>
</feature>
<evidence type="ECO:0000313" key="2">
    <source>
        <dbReference type="EMBL" id="KGR76958.1"/>
    </source>
</evidence>
<dbReference type="RefSeq" id="WP_036198556.1">
    <property type="nucleotide sequence ID" value="NZ_AVCY01000014.1"/>
</dbReference>
<dbReference type="STRING" id="1384057.CD33_04590"/>
<dbReference type="Pfam" id="PF00533">
    <property type="entry name" value="BRCT"/>
    <property type="match status" value="1"/>
</dbReference>
<dbReference type="InterPro" id="IPR036420">
    <property type="entry name" value="BRCT_dom_sf"/>
</dbReference>
<proteinExistence type="predicted"/>
<evidence type="ECO:0000259" key="1">
    <source>
        <dbReference type="PROSITE" id="PS50172"/>
    </source>
</evidence>
<comment type="caution">
    <text evidence="2">The sequence shown here is derived from an EMBL/GenBank/DDBJ whole genome shotgun (WGS) entry which is preliminary data.</text>
</comment>
<dbReference type="Gene3D" id="3.40.50.10190">
    <property type="entry name" value="BRCT domain"/>
    <property type="match status" value="1"/>
</dbReference>
<dbReference type="AlphaFoldDB" id="A0A0A3I2S4"/>
<accession>A0A0A3I2S4</accession>
<name>A0A0A3I2S4_9BACL</name>
<gene>
    <name evidence="2" type="ORF">CD33_04590</name>
</gene>
<protein>
    <submittedName>
        <fullName evidence="2">DNA polymerase III subunit epsilon</fullName>
    </submittedName>
</protein>
<dbReference type="PROSITE" id="PS50172">
    <property type="entry name" value="BRCT"/>
    <property type="match status" value="1"/>
</dbReference>
<evidence type="ECO:0000313" key="3">
    <source>
        <dbReference type="Proteomes" id="UP000030408"/>
    </source>
</evidence>
<sequence length="113" mass="12759">MKQNIDDTEVILLSDSPRHLIHPFCDKRIVFTGALSSMTRMEAAKKVRDFGGILQGAVTKDTDFLILGNKRRGISSKQLKAEHLLSLGFNIQIMLEDDFLWVLSIPKDTLPTF</sequence>